<comment type="caution">
    <text evidence="1">The sequence shown here is derived from an EMBL/GenBank/DDBJ whole genome shotgun (WGS) entry which is preliminary data.</text>
</comment>
<proteinExistence type="predicted"/>
<name>A0AAE1EGT1_PETCI</name>
<keyword evidence="2" id="KW-1185">Reference proteome</keyword>
<sequence length="97" mass="10321">MCINECGDQNEVVGALRKQGTEPPDHYLARILRPALISASISDVISGFVSRAGQACKHLSHAKPTPPAPHSSATVSLWPPTHLPCLPPSLTSQHLPL</sequence>
<evidence type="ECO:0000313" key="1">
    <source>
        <dbReference type="EMBL" id="KAK3851804.1"/>
    </source>
</evidence>
<organism evidence="1 2">
    <name type="scientific">Petrolisthes cinctipes</name>
    <name type="common">Flat porcelain crab</name>
    <dbReference type="NCBI Taxonomy" id="88211"/>
    <lineage>
        <taxon>Eukaryota</taxon>
        <taxon>Metazoa</taxon>
        <taxon>Ecdysozoa</taxon>
        <taxon>Arthropoda</taxon>
        <taxon>Crustacea</taxon>
        <taxon>Multicrustacea</taxon>
        <taxon>Malacostraca</taxon>
        <taxon>Eumalacostraca</taxon>
        <taxon>Eucarida</taxon>
        <taxon>Decapoda</taxon>
        <taxon>Pleocyemata</taxon>
        <taxon>Anomura</taxon>
        <taxon>Galatheoidea</taxon>
        <taxon>Porcellanidae</taxon>
        <taxon>Petrolisthes</taxon>
    </lineage>
</organism>
<accession>A0AAE1EGT1</accession>
<dbReference type="AlphaFoldDB" id="A0AAE1EGT1"/>
<evidence type="ECO:0000313" key="2">
    <source>
        <dbReference type="Proteomes" id="UP001286313"/>
    </source>
</evidence>
<protein>
    <submittedName>
        <fullName evidence="1">Uncharacterized protein</fullName>
    </submittedName>
</protein>
<gene>
    <name evidence="1" type="ORF">Pcinc_041574</name>
</gene>
<dbReference type="Proteomes" id="UP001286313">
    <property type="component" value="Unassembled WGS sequence"/>
</dbReference>
<dbReference type="EMBL" id="JAWQEG010007723">
    <property type="protein sequence ID" value="KAK3851804.1"/>
    <property type="molecule type" value="Genomic_DNA"/>
</dbReference>
<reference evidence="1" key="1">
    <citation type="submission" date="2023-10" db="EMBL/GenBank/DDBJ databases">
        <title>Genome assemblies of two species of porcelain crab, Petrolisthes cinctipes and Petrolisthes manimaculis (Anomura: Porcellanidae).</title>
        <authorList>
            <person name="Angst P."/>
        </authorList>
    </citation>
    <scope>NUCLEOTIDE SEQUENCE</scope>
    <source>
        <strain evidence="1">PB745_01</strain>
        <tissue evidence="1">Gill</tissue>
    </source>
</reference>